<dbReference type="EMBL" id="SDWJ01000001">
    <property type="protein sequence ID" value="MVZ97149.1"/>
    <property type="molecule type" value="Genomic_DNA"/>
</dbReference>
<proteinExistence type="predicted"/>
<reference evidence="2 3" key="1">
    <citation type="submission" date="2019-01" db="EMBL/GenBank/DDBJ databases">
        <title>Sphingorhabdus lacus sp.nov., isolated from an oligotrophic freshwater lake.</title>
        <authorList>
            <person name="Park M."/>
        </authorList>
    </citation>
    <scope>NUCLEOTIDE SEQUENCE [LARGE SCALE GENOMIC DNA]</scope>
    <source>
        <strain evidence="2 3">IMCC26285</strain>
    </source>
</reference>
<dbReference type="Proteomes" id="UP000471147">
    <property type="component" value="Unassembled WGS sequence"/>
</dbReference>
<dbReference type="InterPro" id="IPR052991">
    <property type="entry name" value="Non-func_TypeII_TA_Antitoxin"/>
</dbReference>
<dbReference type="CDD" id="cd22233">
    <property type="entry name" value="RHH_CopAso-like"/>
    <property type="match status" value="1"/>
</dbReference>
<organism evidence="2 3">
    <name type="scientific">Sphingorhabdus profundilacus</name>
    <dbReference type="NCBI Taxonomy" id="2509718"/>
    <lineage>
        <taxon>Bacteria</taxon>
        <taxon>Pseudomonadati</taxon>
        <taxon>Pseudomonadota</taxon>
        <taxon>Alphaproteobacteria</taxon>
        <taxon>Sphingomonadales</taxon>
        <taxon>Sphingomonadaceae</taxon>
        <taxon>Sphingorhabdus</taxon>
    </lineage>
</organism>
<dbReference type="GO" id="GO:0006355">
    <property type="term" value="P:regulation of DNA-templated transcription"/>
    <property type="evidence" value="ECO:0007669"/>
    <property type="project" value="InterPro"/>
</dbReference>
<feature type="region of interest" description="Disordered" evidence="1">
    <location>
        <begin position="1"/>
        <end position="22"/>
    </location>
</feature>
<name>A0A6I4LW95_9SPHN</name>
<keyword evidence="3" id="KW-1185">Reference proteome</keyword>
<dbReference type="InterPro" id="IPR010985">
    <property type="entry name" value="Ribbon_hlx_hlx"/>
</dbReference>
<protein>
    <submittedName>
        <fullName evidence="2">CopG family transcriptional regulator</fullName>
    </submittedName>
</protein>
<gene>
    <name evidence="2" type="ORF">EUU23_05455</name>
</gene>
<dbReference type="PANTHER" id="PTHR40688">
    <property type="match status" value="1"/>
</dbReference>
<evidence type="ECO:0000313" key="3">
    <source>
        <dbReference type="Proteomes" id="UP000471147"/>
    </source>
</evidence>
<dbReference type="SUPFAM" id="SSF47598">
    <property type="entry name" value="Ribbon-helix-helix"/>
    <property type="match status" value="1"/>
</dbReference>
<sequence>MSTMEHKLTETAPTSTMTIRVTPETKAQLGRLAQATKRSRAFLAGEAVAHYVAREVAIVEGIKRGLNDINTGNLVPNDIAMEELSAVITDISASGRG</sequence>
<evidence type="ECO:0000256" key="1">
    <source>
        <dbReference type="SAM" id="MobiDB-lite"/>
    </source>
</evidence>
<evidence type="ECO:0000313" key="2">
    <source>
        <dbReference type="EMBL" id="MVZ97149.1"/>
    </source>
</evidence>
<dbReference type="PANTHER" id="PTHR40688:SF2">
    <property type="entry name" value="RIBBON-HELIX-HELIX PROTEIN COPG DOMAIN-CONTAINING PROTEIN"/>
    <property type="match status" value="1"/>
</dbReference>
<accession>A0A6I4LW95</accession>
<comment type="caution">
    <text evidence="2">The sequence shown here is derived from an EMBL/GenBank/DDBJ whole genome shotgun (WGS) entry which is preliminary data.</text>
</comment>
<dbReference type="AlphaFoldDB" id="A0A6I4LW95"/>